<dbReference type="AlphaFoldDB" id="A0A540VJS1"/>
<dbReference type="PANTHER" id="PTHR43312:SF1">
    <property type="entry name" value="NADP-DEPENDENT OXIDOREDUCTASE DOMAIN-CONTAINING PROTEIN"/>
    <property type="match status" value="1"/>
</dbReference>
<name>A0A540VJS1_9CHLR</name>
<dbReference type="CDD" id="cd19100">
    <property type="entry name" value="AKR_unchar"/>
    <property type="match status" value="1"/>
</dbReference>
<dbReference type="Proteomes" id="UP000317371">
    <property type="component" value="Unassembled WGS sequence"/>
</dbReference>
<dbReference type="InParanoid" id="A0A540VJS1"/>
<dbReference type="Gene3D" id="3.20.20.100">
    <property type="entry name" value="NADP-dependent oxidoreductase domain"/>
    <property type="match status" value="1"/>
</dbReference>
<dbReference type="InterPro" id="IPR053135">
    <property type="entry name" value="AKR2_Oxidoreductase"/>
</dbReference>
<evidence type="ECO:0000313" key="2">
    <source>
        <dbReference type="EMBL" id="TQE97019.1"/>
    </source>
</evidence>
<dbReference type="PANTHER" id="PTHR43312">
    <property type="entry name" value="D-THREO-ALDOSE 1-DEHYDROGENASE"/>
    <property type="match status" value="1"/>
</dbReference>
<dbReference type="SUPFAM" id="SSF51430">
    <property type="entry name" value="NAD(P)-linked oxidoreductase"/>
    <property type="match status" value="1"/>
</dbReference>
<evidence type="ECO:0000259" key="1">
    <source>
        <dbReference type="Pfam" id="PF00248"/>
    </source>
</evidence>
<reference evidence="2 3" key="1">
    <citation type="submission" date="2019-06" db="EMBL/GenBank/DDBJ databases">
        <title>Genome sequence of Litorilinea aerophila BAA-2444.</title>
        <authorList>
            <person name="Maclea K.S."/>
            <person name="Maurais E.G."/>
            <person name="Iannazzi L.C."/>
        </authorList>
    </citation>
    <scope>NUCLEOTIDE SEQUENCE [LARGE SCALE GENOMIC DNA]</scope>
    <source>
        <strain evidence="2 3">ATCC BAA-2444</strain>
    </source>
</reference>
<dbReference type="Pfam" id="PF00248">
    <property type="entry name" value="Aldo_ket_red"/>
    <property type="match status" value="1"/>
</dbReference>
<sequence length="285" mass="32469">MIRKQAFGRTGHMSTVTIFGAAALSRVTQEEADRTLEVLLEYGVNHIDTAASYGDAELRIGPWMKEHRKTFFLATKTGERTYQKAKEEFHRSLERLQVDSVDLIQLHNLVHPDDWDVAMGPGGALEALVEAREQGLVRFIGVTGHGLHAPAMHRRSLEHFDFDSVLLPYNYPMMQNTRYAQDFERLFALCQERNVAVQTIKSITRGPWATHERTRSTWYQPLEDQADIDVAVHWVIGRPGLFLNTVGDIHLLPKVLDAASRFERRPSDEEIAAVVNRQHMTPLFA</sequence>
<feature type="domain" description="NADP-dependent oxidoreductase" evidence="1">
    <location>
        <begin position="18"/>
        <end position="221"/>
    </location>
</feature>
<comment type="caution">
    <text evidence="2">The sequence shown here is derived from an EMBL/GenBank/DDBJ whole genome shotgun (WGS) entry which is preliminary data.</text>
</comment>
<organism evidence="2 3">
    <name type="scientific">Litorilinea aerophila</name>
    <dbReference type="NCBI Taxonomy" id="1204385"/>
    <lineage>
        <taxon>Bacteria</taxon>
        <taxon>Bacillati</taxon>
        <taxon>Chloroflexota</taxon>
        <taxon>Caldilineae</taxon>
        <taxon>Caldilineales</taxon>
        <taxon>Caldilineaceae</taxon>
        <taxon>Litorilinea</taxon>
    </lineage>
</organism>
<dbReference type="GO" id="GO:0016491">
    <property type="term" value="F:oxidoreductase activity"/>
    <property type="evidence" value="ECO:0007669"/>
    <property type="project" value="InterPro"/>
</dbReference>
<dbReference type="InterPro" id="IPR020471">
    <property type="entry name" value="AKR"/>
</dbReference>
<gene>
    <name evidence="2" type="ORF">FKZ61_05110</name>
</gene>
<dbReference type="InterPro" id="IPR036812">
    <property type="entry name" value="NAD(P)_OxRdtase_dom_sf"/>
</dbReference>
<dbReference type="OrthoDB" id="9773828at2"/>
<dbReference type="RefSeq" id="WP_141609004.1">
    <property type="nucleotide sequence ID" value="NZ_VIGC02000005.1"/>
</dbReference>
<accession>A0A540VJS1</accession>
<protein>
    <submittedName>
        <fullName evidence="2">Aldo/keto reductase</fullName>
    </submittedName>
</protein>
<keyword evidence="3" id="KW-1185">Reference proteome</keyword>
<proteinExistence type="predicted"/>
<dbReference type="InterPro" id="IPR023210">
    <property type="entry name" value="NADP_OxRdtase_dom"/>
</dbReference>
<dbReference type="EMBL" id="VIGC01000005">
    <property type="protein sequence ID" value="TQE97019.1"/>
    <property type="molecule type" value="Genomic_DNA"/>
</dbReference>
<evidence type="ECO:0000313" key="3">
    <source>
        <dbReference type="Proteomes" id="UP000317371"/>
    </source>
</evidence>
<dbReference type="PRINTS" id="PR00069">
    <property type="entry name" value="ALDKETRDTASE"/>
</dbReference>